<protein>
    <submittedName>
        <fullName evidence="1">Uncharacterized protein</fullName>
    </submittedName>
</protein>
<dbReference type="AlphaFoldDB" id="A0A395GLR6"/>
<accession>A0A395GLR6</accession>
<gene>
    <name evidence="1" type="ORF">BO80DRAFT_438658</name>
</gene>
<name>A0A395GLR6_9EURO</name>
<reference evidence="1 2" key="1">
    <citation type="submission" date="2018-02" db="EMBL/GenBank/DDBJ databases">
        <title>The genomes of Aspergillus section Nigri reveals drivers in fungal speciation.</title>
        <authorList>
            <consortium name="DOE Joint Genome Institute"/>
            <person name="Vesth T.C."/>
            <person name="Nybo J."/>
            <person name="Theobald S."/>
            <person name="Brandl J."/>
            <person name="Frisvad J.C."/>
            <person name="Nielsen K.F."/>
            <person name="Lyhne E.K."/>
            <person name="Kogle M.E."/>
            <person name="Kuo A."/>
            <person name="Riley R."/>
            <person name="Clum A."/>
            <person name="Nolan M."/>
            <person name="Lipzen A."/>
            <person name="Salamov A."/>
            <person name="Henrissat B."/>
            <person name="Wiebenga A."/>
            <person name="De vries R.P."/>
            <person name="Grigoriev I.V."/>
            <person name="Mortensen U.H."/>
            <person name="Andersen M.R."/>
            <person name="Baker S.E."/>
        </authorList>
    </citation>
    <scope>NUCLEOTIDE SEQUENCE [LARGE SCALE GENOMIC DNA]</scope>
    <source>
        <strain evidence="1 2">CBS 121593</strain>
    </source>
</reference>
<keyword evidence="2" id="KW-1185">Reference proteome</keyword>
<proteinExistence type="predicted"/>
<organism evidence="1 2">
    <name type="scientific">Aspergillus ibericus CBS 121593</name>
    <dbReference type="NCBI Taxonomy" id="1448316"/>
    <lineage>
        <taxon>Eukaryota</taxon>
        <taxon>Fungi</taxon>
        <taxon>Dikarya</taxon>
        <taxon>Ascomycota</taxon>
        <taxon>Pezizomycotina</taxon>
        <taxon>Eurotiomycetes</taxon>
        <taxon>Eurotiomycetidae</taxon>
        <taxon>Eurotiales</taxon>
        <taxon>Aspergillaceae</taxon>
        <taxon>Aspergillus</taxon>
        <taxon>Aspergillus subgen. Circumdati</taxon>
    </lineage>
</organism>
<sequence>MHWFTKSWNIARRQGHRLLPCLGAYGADSARDELTSMEDLSSSSDIIQLPPLPMELDTTLWAVVAGNLVRNAIVGEYDPESDTVLVDASRLPIPFTHTVHLESCDFRVIGHMPVRSNGCVIISFTHVNIKVWKVVVHVPYKVIQSRLRLPELP</sequence>
<dbReference type="RefSeq" id="XP_025570620.1">
    <property type="nucleotide sequence ID" value="XM_025721051.1"/>
</dbReference>
<evidence type="ECO:0000313" key="2">
    <source>
        <dbReference type="Proteomes" id="UP000249402"/>
    </source>
</evidence>
<dbReference type="EMBL" id="KZ824477">
    <property type="protein sequence ID" value="RAK96292.1"/>
    <property type="molecule type" value="Genomic_DNA"/>
</dbReference>
<dbReference type="GeneID" id="37225916"/>
<evidence type="ECO:0000313" key="1">
    <source>
        <dbReference type="EMBL" id="RAK96292.1"/>
    </source>
</evidence>
<dbReference type="Proteomes" id="UP000249402">
    <property type="component" value="Unassembled WGS sequence"/>
</dbReference>
<dbReference type="VEuPathDB" id="FungiDB:BO80DRAFT_438658"/>